<feature type="domain" description="ABC transmembrane type-1" evidence="9">
    <location>
        <begin position="107"/>
        <end position="324"/>
    </location>
</feature>
<dbReference type="Pfam" id="PF00528">
    <property type="entry name" value="BPD_transp_1"/>
    <property type="match status" value="1"/>
</dbReference>
<dbReference type="InterPro" id="IPR000515">
    <property type="entry name" value="MetI-like"/>
</dbReference>
<keyword evidence="6 7" id="KW-0472">Membrane</keyword>
<feature type="transmembrane region" description="Helical" evidence="7">
    <location>
        <begin position="303"/>
        <end position="328"/>
    </location>
</feature>
<dbReference type="CDD" id="cd06261">
    <property type="entry name" value="TM_PBP2"/>
    <property type="match status" value="1"/>
</dbReference>
<protein>
    <submittedName>
        <fullName evidence="10">Putative multiple-sugar transport system permease YteP</fullName>
    </submittedName>
</protein>
<gene>
    <name evidence="10" type="primary">yteP_2</name>
    <name evidence="10" type="ORF">CAFE_11080</name>
</gene>
<comment type="similarity">
    <text evidence="7">Belongs to the binding-protein-dependent transport system permease family.</text>
</comment>
<keyword evidence="5 7" id="KW-1133">Transmembrane helix</keyword>
<feature type="transmembrane region" description="Helical" evidence="7">
    <location>
        <begin position="243"/>
        <end position="265"/>
    </location>
</feature>
<feature type="transmembrane region" description="Helical" evidence="7">
    <location>
        <begin position="40"/>
        <end position="59"/>
    </location>
</feature>
<name>A0A6N8HY28_9FIRM</name>
<keyword evidence="3" id="KW-1003">Cell membrane</keyword>
<keyword evidence="10" id="KW-0762">Sugar transport</keyword>
<reference evidence="10 11" key="1">
    <citation type="submission" date="2019-09" db="EMBL/GenBank/DDBJ databases">
        <title>Genome sequence of Clostridium sp. EA1.</title>
        <authorList>
            <person name="Poehlein A."/>
            <person name="Bengelsdorf F.R."/>
            <person name="Daniel R."/>
        </authorList>
    </citation>
    <scope>NUCLEOTIDE SEQUENCE [LARGE SCALE GENOMIC DNA]</scope>
    <source>
        <strain evidence="10 11">EA1</strain>
    </source>
</reference>
<feature type="transmembrane region" description="Helical" evidence="7">
    <location>
        <begin position="193"/>
        <end position="222"/>
    </location>
</feature>
<evidence type="ECO:0000256" key="6">
    <source>
        <dbReference type="ARBA" id="ARBA00023136"/>
    </source>
</evidence>
<dbReference type="EMBL" id="VWXL01000027">
    <property type="protein sequence ID" value="MVB10420.1"/>
    <property type="molecule type" value="Genomic_DNA"/>
</dbReference>
<dbReference type="GO" id="GO:0005886">
    <property type="term" value="C:plasma membrane"/>
    <property type="evidence" value="ECO:0007669"/>
    <property type="project" value="UniProtKB-SubCell"/>
</dbReference>
<evidence type="ECO:0000259" key="9">
    <source>
        <dbReference type="PROSITE" id="PS50928"/>
    </source>
</evidence>
<keyword evidence="4 7" id="KW-0812">Transmembrane</keyword>
<dbReference type="SUPFAM" id="SSF161098">
    <property type="entry name" value="MetI-like"/>
    <property type="match status" value="1"/>
</dbReference>
<dbReference type="PANTHER" id="PTHR43227:SF11">
    <property type="entry name" value="BLL4140 PROTEIN"/>
    <property type="match status" value="1"/>
</dbReference>
<dbReference type="Proteomes" id="UP000469440">
    <property type="component" value="Unassembled WGS sequence"/>
</dbReference>
<dbReference type="Gene3D" id="1.10.3720.10">
    <property type="entry name" value="MetI-like"/>
    <property type="match status" value="1"/>
</dbReference>
<evidence type="ECO:0000313" key="10">
    <source>
        <dbReference type="EMBL" id="MVB10420.1"/>
    </source>
</evidence>
<evidence type="ECO:0000256" key="7">
    <source>
        <dbReference type="RuleBase" id="RU363032"/>
    </source>
</evidence>
<evidence type="ECO:0000256" key="2">
    <source>
        <dbReference type="ARBA" id="ARBA00022448"/>
    </source>
</evidence>
<accession>A0A6N8HY28</accession>
<dbReference type="RefSeq" id="WP_207645030.1">
    <property type="nucleotide sequence ID" value="NZ_VWXL01000027.1"/>
</dbReference>
<evidence type="ECO:0000256" key="4">
    <source>
        <dbReference type="ARBA" id="ARBA00022692"/>
    </source>
</evidence>
<dbReference type="InterPro" id="IPR050809">
    <property type="entry name" value="UgpAE/MalFG_permease"/>
</dbReference>
<feature type="transmembrane region" description="Helical" evidence="7">
    <location>
        <begin position="152"/>
        <end position="173"/>
    </location>
</feature>
<feature type="transmembrane region" description="Helical" evidence="7">
    <location>
        <begin position="111"/>
        <end position="131"/>
    </location>
</feature>
<feature type="compositionally biased region" description="Low complexity" evidence="8">
    <location>
        <begin position="8"/>
        <end position="20"/>
    </location>
</feature>
<evidence type="ECO:0000313" key="11">
    <source>
        <dbReference type="Proteomes" id="UP000469440"/>
    </source>
</evidence>
<dbReference type="GO" id="GO:0055085">
    <property type="term" value="P:transmembrane transport"/>
    <property type="evidence" value="ECO:0007669"/>
    <property type="project" value="InterPro"/>
</dbReference>
<evidence type="ECO:0000256" key="1">
    <source>
        <dbReference type="ARBA" id="ARBA00004651"/>
    </source>
</evidence>
<comment type="caution">
    <text evidence="10">The sequence shown here is derived from an EMBL/GenBank/DDBJ whole genome shotgun (WGS) entry which is preliminary data.</text>
</comment>
<evidence type="ECO:0000256" key="5">
    <source>
        <dbReference type="ARBA" id="ARBA00022989"/>
    </source>
</evidence>
<organism evidence="10 11">
    <name type="scientific">Caproicibacter fermentans</name>
    <dbReference type="NCBI Taxonomy" id="2576756"/>
    <lineage>
        <taxon>Bacteria</taxon>
        <taxon>Bacillati</taxon>
        <taxon>Bacillota</taxon>
        <taxon>Clostridia</taxon>
        <taxon>Eubacteriales</taxon>
        <taxon>Acutalibacteraceae</taxon>
        <taxon>Caproicibacter</taxon>
    </lineage>
</organism>
<evidence type="ECO:0000256" key="3">
    <source>
        <dbReference type="ARBA" id="ARBA00022475"/>
    </source>
</evidence>
<dbReference type="PANTHER" id="PTHR43227">
    <property type="entry name" value="BLL4140 PROTEIN"/>
    <property type="match status" value="1"/>
</dbReference>
<dbReference type="PROSITE" id="PS50928">
    <property type="entry name" value="ABC_TM1"/>
    <property type="match status" value="1"/>
</dbReference>
<keyword evidence="2 7" id="KW-0813">Transport</keyword>
<dbReference type="AlphaFoldDB" id="A0A6N8HY28"/>
<keyword evidence="11" id="KW-1185">Reference proteome</keyword>
<comment type="subcellular location">
    <subcellularLocation>
        <location evidence="1 7">Cell membrane</location>
        <topology evidence="1 7">Multi-pass membrane protein</topology>
    </subcellularLocation>
</comment>
<proteinExistence type="inferred from homology"/>
<feature type="region of interest" description="Disordered" evidence="8">
    <location>
        <begin position="1"/>
        <end position="20"/>
    </location>
</feature>
<dbReference type="InterPro" id="IPR035906">
    <property type="entry name" value="MetI-like_sf"/>
</dbReference>
<evidence type="ECO:0000256" key="8">
    <source>
        <dbReference type="SAM" id="MobiDB-lite"/>
    </source>
</evidence>
<sequence length="338" mass="37836">MAAEQAAGIKPGKQIGKIGKPSNAAVGLRKKSKGARRRDLAFYLMLLPGVLILVINNYLPMIGVVIPFEDYRYNVNAGFFKSLFTSRFVGFQNFQFLFKSVDCITATVNTVAYNLVFIALDLIVPIALAICMSEMWNQKKANTYQTMMFLPYFISWSAVSYVAYAFLCNAGFIDKTVLPLLGMQNIDFYTKPGYWPAIIIFFHLWHYTGYNLIIYIAAISGISNEYYEAAALDGATKWQQIRYVTLPMLKTTAIILSLLAVGRIFNGDFDLFYNVPRNIPQIYSTTSIIDTFVYNELINLGDIGMSAAAGLYQATVGCVIVFLCNFVVRKADPDSALF</sequence>